<evidence type="ECO:0000313" key="4">
    <source>
        <dbReference type="EMBL" id="KFM28446.1"/>
    </source>
</evidence>
<dbReference type="AlphaFoldDB" id="A0A087SRU2"/>
<dbReference type="GeneID" id="23616750"/>
<dbReference type="EMBL" id="KL662168">
    <property type="protein sequence ID" value="KFM28446.1"/>
    <property type="molecule type" value="Genomic_DNA"/>
</dbReference>
<dbReference type="SUPFAM" id="SSF50978">
    <property type="entry name" value="WD40 repeat-like"/>
    <property type="match status" value="1"/>
</dbReference>
<gene>
    <name evidence="4" type="ORF">F751_5359</name>
</gene>
<sequence length="339" mass="36838">MRQPLDAAGDGNTVEERGDGITSLNFVDSGNLLLASSWDSTLRLYAADQGELRGTHERGAPILDACPASESVSYSAGLDGRILRHDWESQAQTLLGSHSEPVRCLTWLPDLQLLASAGWDSRLKIWDPRIPGSDDPVAEMQLPDKAFSMTAGRERLVVATAGRHIHVFDLTKLTNGVEPEQARESSLKHQTRCVRMYPDGSGFATASIEGRVAMEYFDLGDAQAKRYAFKCHRASEGGRDVVFPVNTLAFHQTHGTFATGGCDGVVSIWDGEHKKRLAQFTGYPTSIAALAFNLAGNLLAVASSYTFEKGDIEHPADSIYIRPVEDAEVLPRVKVNAGP</sequence>
<dbReference type="Pfam" id="PF00400">
    <property type="entry name" value="WD40"/>
    <property type="match status" value="3"/>
</dbReference>
<dbReference type="PANTHER" id="PTHR10971">
    <property type="entry name" value="MRNA EXPORT FACTOR AND BUB3"/>
    <property type="match status" value="1"/>
</dbReference>
<dbReference type="OrthoDB" id="10262475at2759"/>
<dbReference type="eggNOG" id="KOG1036">
    <property type="taxonomic scope" value="Eukaryota"/>
</dbReference>
<evidence type="ECO:0000256" key="2">
    <source>
        <dbReference type="ARBA" id="ARBA00022737"/>
    </source>
</evidence>
<dbReference type="RefSeq" id="XP_011401461.1">
    <property type="nucleotide sequence ID" value="XM_011403159.1"/>
</dbReference>
<organism evidence="4 5">
    <name type="scientific">Auxenochlorella protothecoides</name>
    <name type="common">Green microalga</name>
    <name type="synonym">Chlorella protothecoides</name>
    <dbReference type="NCBI Taxonomy" id="3075"/>
    <lineage>
        <taxon>Eukaryota</taxon>
        <taxon>Viridiplantae</taxon>
        <taxon>Chlorophyta</taxon>
        <taxon>core chlorophytes</taxon>
        <taxon>Trebouxiophyceae</taxon>
        <taxon>Chlorellales</taxon>
        <taxon>Chlorellaceae</taxon>
        <taxon>Auxenochlorella</taxon>
    </lineage>
</organism>
<keyword evidence="1 3" id="KW-0853">WD repeat</keyword>
<keyword evidence="5" id="KW-1185">Reference proteome</keyword>
<dbReference type="KEGG" id="apro:F751_5359"/>
<keyword evidence="2" id="KW-0677">Repeat</keyword>
<feature type="repeat" description="WD" evidence="3">
    <location>
        <begin position="95"/>
        <end position="127"/>
    </location>
</feature>
<dbReference type="InterPro" id="IPR001680">
    <property type="entry name" value="WD40_rpt"/>
</dbReference>
<evidence type="ECO:0000256" key="3">
    <source>
        <dbReference type="PROSITE-ProRule" id="PRU00221"/>
    </source>
</evidence>
<dbReference type="SMART" id="SM00320">
    <property type="entry name" value="WD40"/>
    <property type="match status" value="4"/>
</dbReference>
<name>A0A087SRU2_AUXPR</name>
<dbReference type="PROSITE" id="PS50294">
    <property type="entry name" value="WD_REPEATS_REGION"/>
    <property type="match status" value="1"/>
</dbReference>
<evidence type="ECO:0000313" key="5">
    <source>
        <dbReference type="Proteomes" id="UP000028924"/>
    </source>
</evidence>
<reference evidence="4 5" key="1">
    <citation type="journal article" date="2014" name="BMC Genomics">
        <title>Oil accumulation mechanisms of the oleaginous microalga Chlorella protothecoides revealed through its genome, transcriptomes, and proteomes.</title>
        <authorList>
            <person name="Gao C."/>
            <person name="Wang Y."/>
            <person name="Shen Y."/>
            <person name="Yan D."/>
            <person name="He X."/>
            <person name="Dai J."/>
            <person name="Wu Q."/>
        </authorList>
    </citation>
    <scope>NUCLEOTIDE SEQUENCE [LARGE SCALE GENOMIC DNA]</scope>
    <source>
        <strain evidence="4 5">0710</strain>
    </source>
</reference>
<feature type="repeat" description="WD" evidence="3">
    <location>
        <begin position="245"/>
        <end position="279"/>
    </location>
</feature>
<dbReference type="InterPro" id="IPR015943">
    <property type="entry name" value="WD40/YVTN_repeat-like_dom_sf"/>
</dbReference>
<dbReference type="Gene3D" id="2.130.10.10">
    <property type="entry name" value="YVTN repeat-like/Quinoprotein amine dehydrogenase"/>
    <property type="match status" value="1"/>
</dbReference>
<dbReference type="Proteomes" id="UP000028924">
    <property type="component" value="Unassembled WGS sequence"/>
</dbReference>
<dbReference type="InterPro" id="IPR036322">
    <property type="entry name" value="WD40_repeat_dom_sf"/>
</dbReference>
<accession>A0A087SRU2</accession>
<dbReference type="STRING" id="3075.A0A087SRU2"/>
<evidence type="ECO:0000256" key="1">
    <source>
        <dbReference type="ARBA" id="ARBA00022574"/>
    </source>
</evidence>
<proteinExistence type="predicted"/>
<protein>
    <submittedName>
        <fullName evidence="4">Mitotic checkpoint protein BUB3</fullName>
    </submittedName>
</protein>
<dbReference type="PROSITE" id="PS50082">
    <property type="entry name" value="WD_REPEATS_2"/>
    <property type="match status" value="2"/>
</dbReference>